<keyword evidence="12 19" id="KW-0186">Copper</keyword>
<dbReference type="InterPro" id="IPR000323">
    <property type="entry name" value="Cu2_ascorb_mOase_N"/>
</dbReference>
<evidence type="ECO:0000256" key="11">
    <source>
        <dbReference type="ARBA" id="ARBA00023002"/>
    </source>
</evidence>
<keyword evidence="13" id="KW-0503">Monooxygenase</keyword>
<dbReference type="PANTHER" id="PTHR10680">
    <property type="entry name" value="PEPTIDYL-GLYCINE ALPHA-AMIDATING MONOOXYGENASE"/>
    <property type="match status" value="1"/>
</dbReference>
<evidence type="ECO:0000256" key="9">
    <source>
        <dbReference type="ARBA" id="ARBA00022737"/>
    </source>
</evidence>
<feature type="binding site" evidence="19">
    <location>
        <position position="167"/>
    </location>
    <ligand>
        <name>Cu(2+)</name>
        <dbReference type="ChEBI" id="CHEBI:29036"/>
        <label>1</label>
        <note>catalytic</note>
    </ligand>
</feature>
<evidence type="ECO:0000256" key="2">
    <source>
        <dbReference type="ARBA" id="ARBA00001947"/>
    </source>
</evidence>
<dbReference type="InterPro" id="IPR036939">
    <property type="entry name" value="Cu2_ascorb_mOase_N_sf"/>
</dbReference>
<keyword evidence="6" id="KW-0964">Secreted</keyword>
<dbReference type="InterPro" id="IPR014784">
    <property type="entry name" value="Cu2_ascorb_mOase-like_C"/>
</dbReference>
<dbReference type="FunFam" id="2.60.120.310:FF:000008">
    <property type="entry name" value="Probable peptidyl-glycine alpha-amidating monooxygenase pamn-1"/>
    <property type="match status" value="1"/>
</dbReference>
<comment type="caution">
    <text evidence="25">The sequence shown here is derived from an EMBL/GenBank/DDBJ whole genome shotgun (WGS) entry which is preliminary data.</text>
</comment>
<dbReference type="EMBL" id="CATQJL010000112">
    <property type="protein sequence ID" value="CAJ0593263.1"/>
    <property type="molecule type" value="Genomic_DNA"/>
</dbReference>
<dbReference type="Gene3D" id="2.60.120.310">
    <property type="entry name" value="Copper type II, ascorbate-dependent monooxygenase, N-terminal domain"/>
    <property type="match status" value="1"/>
</dbReference>
<feature type="binding site" evidence="19">
    <location>
        <position position="102"/>
    </location>
    <ligand>
        <name>Cu(2+)</name>
        <dbReference type="ChEBI" id="CHEBI:29036"/>
        <label>1</label>
        <note>catalytic</note>
    </ligand>
</feature>
<keyword evidence="7 19" id="KW-0479">Metal-binding</keyword>
<feature type="binding site" evidence="19">
    <location>
        <position position="235"/>
    </location>
    <ligand>
        <name>Cu(2+)</name>
        <dbReference type="ChEBI" id="CHEBI:29036"/>
        <label>1</label>
        <note>catalytic</note>
    </ligand>
</feature>
<dbReference type="AlphaFoldDB" id="A0AA36DSZ9"/>
<keyword evidence="17" id="KW-0511">Multifunctional enzyme</keyword>
<evidence type="ECO:0000256" key="16">
    <source>
        <dbReference type="ARBA" id="ARBA00023239"/>
    </source>
</evidence>
<organism evidence="25 26">
    <name type="scientific">Cylicocyclus nassatus</name>
    <name type="common">Nematode worm</name>
    <dbReference type="NCBI Taxonomy" id="53992"/>
    <lineage>
        <taxon>Eukaryota</taxon>
        <taxon>Metazoa</taxon>
        <taxon>Ecdysozoa</taxon>
        <taxon>Nematoda</taxon>
        <taxon>Chromadorea</taxon>
        <taxon>Rhabditida</taxon>
        <taxon>Rhabditina</taxon>
        <taxon>Rhabditomorpha</taxon>
        <taxon>Strongyloidea</taxon>
        <taxon>Strongylidae</taxon>
        <taxon>Cylicocyclus</taxon>
    </lineage>
</organism>
<dbReference type="Pfam" id="PF03712">
    <property type="entry name" value="Cu2_monoox_C"/>
    <property type="match status" value="1"/>
</dbReference>
<comment type="subcellular location">
    <subcellularLocation>
        <location evidence="3">Secreted</location>
    </subcellularLocation>
</comment>
<dbReference type="PRINTS" id="PR00790">
    <property type="entry name" value="PAMONOXGNASE"/>
</dbReference>
<evidence type="ECO:0000256" key="4">
    <source>
        <dbReference type="ARBA" id="ARBA00006026"/>
    </source>
</evidence>
<feature type="disulfide bond" evidence="20">
    <location>
        <begin position="286"/>
        <end position="308"/>
    </location>
</feature>
<evidence type="ECO:0000256" key="7">
    <source>
        <dbReference type="ARBA" id="ARBA00022723"/>
    </source>
</evidence>
<feature type="transmembrane region" description="Helical" evidence="22">
    <location>
        <begin position="20"/>
        <end position="41"/>
    </location>
</feature>
<comment type="cofactor">
    <cofactor evidence="2">
        <name>Zn(2+)</name>
        <dbReference type="ChEBI" id="CHEBI:29105"/>
    </cofactor>
</comment>
<dbReference type="InterPro" id="IPR014783">
    <property type="entry name" value="Cu2_ascorb_mOase_CS-2"/>
</dbReference>
<accession>A0AA36DSZ9</accession>
<feature type="binding site" evidence="19">
    <location>
        <position position="101"/>
    </location>
    <ligand>
        <name>Cu(2+)</name>
        <dbReference type="ChEBI" id="CHEBI:29036"/>
        <label>1</label>
        <note>catalytic</note>
    </ligand>
</feature>
<comment type="similarity">
    <text evidence="5">In the N-terminal section; belongs to the copper type II ascorbate-dependent monooxygenase family.</text>
</comment>
<dbReference type="SUPFAM" id="SSF49742">
    <property type="entry name" value="PHM/PNGase F"/>
    <property type="match status" value="2"/>
</dbReference>
<feature type="domain" description="Copper type II ascorbate-dependent monooxygenase C-terminal" evidence="24">
    <location>
        <begin position="196"/>
        <end position="318"/>
    </location>
</feature>
<evidence type="ECO:0000256" key="13">
    <source>
        <dbReference type="ARBA" id="ARBA00023033"/>
    </source>
</evidence>
<evidence type="ECO:0000256" key="21">
    <source>
        <dbReference type="PROSITE-ProRule" id="PRU00504"/>
    </source>
</evidence>
<keyword evidence="8" id="KW-0732">Signal</keyword>
<comment type="catalytic activity">
    <reaction evidence="1">
        <text>a [peptide]-C-terminal (2S)-2-hydroxyglycine = a [peptide]-C-terminal amide + glyoxylate</text>
        <dbReference type="Rhea" id="RHEA:20924"/>
        <dbReference type="Rhea" id="RHEA-COMP:13485"/>
        <dbReference type="Rhea" id="RHEA-COMP:15321"/>
        <dbReference type="ChEBI" id="CHEBI:36655"/>
        <dbReference type="ChEBI" id="CHEBI:137001"/>
        <dbReference type="ChEBI" id="CHEBI:142768"/>
        <dbReference type="EC" id="4.3.2.5"/>
    </reaction>
</comment>
<evidence type="ECO:0000313" key="26">
    <source>
        <dbReference type="Proteomes" id="UP001176961"/>
    </source>
</evidence>
<dbReference type="PROSITE" id="PS51125">
    <property type="entry name" value="NHL"/>
    <property type="match status" value="1"/>
</dbReference>
<protein>
    <recommendedName>
        <fullName evidence="27">Peptidylglycine monooxygenase</fullName>
    </recommendedName>
</protein>
<reference evidence="25" key="1">
    <citation type="submission" date="2023-07" db="EMBL/GenBank/DDBJ databases">
        <authorList>
            <consortium name="CYATHOMIX"/>
        </authorList>
    </citation>
    <scope>NUCLEOTIDE SEQUENCE</scope>
    <source>
        <strain evidence="25">N/A</strain>
    </source>
</reference>
<dbReference type="InterPro" id="IPR008977">
    <property type="entry name" value="PHM/PNGase_F_dom_sf"/>
</dbReference>
<dbReference type="PANTHER" id="PTHR10680:SF14">
    <property type="entry name" value="PEPTIDYL-GLYCINE ALPHA-AMIDATING MONOOXYGENASE"/>
    <property type="match status" value="1"/>
</dbReference>
<feature type="binding site" evidence="19">
    <location>
        <position position="778"/>
    </location>
    <ligand>
        <name>Ca(2+)</name>
        <dbReference type="ChEBI" id="CHEBI:29108"/>
        <note>structural</note>
    </ligand>
</feature>
<dbReference type="InterPro" id="IPR024548">
    <property type="entry name" value="Cu2_monoox_C"/>
</dbReference>
<keyword evidence="19" id="KW-0106">Calcium</keyword>
<evidence type="ECO:0008006" key="27">
    <source>
        <dbReference type="Google" id="ProtNLM"/>
    </source>
</evidence>
<feature type="domain" description="Copper type II ascorbate-dependent monooxygenase N-terminal" evidence="23">
    <location>
        <begin position="70"/>
        <end position="171"/>
    </location>
</feature>
<evidence type="ECO:0000256" key="20">
    <source>
        <dbReference type="PIRSR" id="PIRSR600720-3"/>
    </source>
</evidence>
<dbReference type="Proteomes" id="UP001176961">
    <property type="component" value="Unassembled WGS sequence"/>
</dbReference>
<keyword evidence="26" id="KW-1185">Reference proteome</keyword>
<dbReference type="CDD" id="cd14958">
    <property type="entry name" value="NHL_PAL_like"/>
    <property type="match status" value="1"/>
</dbReference>
<evidence type="ECO:0000256" key="22">
    <source>
        <dbReference type="SAM" id="Phobius"/>
    </source>
</evidence>
<dbReference type="InterPro" id="IPR000720">
    <property type="entry name" value="PHM/PAL"/>
</dbReference>
<evidence type="ECO:0000256" key="17">
    <source>
        <dbReference type="ARBA" id="ARBA00023268"/>
    </source>
</evidence>
<evidence type="ECO:0000256" key="10">
    <source>
        <dbReference type="ARBA" id="ARBA00022833"/>
    </source>
</evidence>
<sequence>MIATNLAFIGTKHFDFTRKYVDLTVFISAIVGMYRLVFLLYCANAASVSRKQELQPEVGKFTIQMIGYSPTQHDDYVAVARPAPEGYIIGFEPLAHADRIHHILLYGCAEPARPNAFWKGGDTCGVGATHILYAWARNAPSLVLPNNVAFSVGHEEDGIKHFVMQVHYAQPFGGDVVDFSGVTLHMTHKKPANLAAVLLFVSGEPIPPMRSQVQINTSCEYDKEIDLHPFAFRTHTHAMGRVVSAFYKHDGQWNKIGVRNPQWPQLFETITHNPVIKKGDLMASTCRFDSHDKKVAVSMGSMGVNEMCNFYMMFYYNASEENPFPWGAICAGRDRIEEMQNGYPKEGTQLLPSRPELEHHAHQSSVPFGVVEEGAFTSIGGVKLGQIGGLSFQDENTLVIFHRADRVWDQNSFDQYNVLMGENRLPIKDDVILIVSFNGNETRLLKKLGRNRFYMPHGIHVDRDGYLYTTDVGSHTVAKWRINGNDLDLVWESGHKMLPDADANHFCKPAGVVKTDDGVFVADGYCNSRIVQLDAATAKRMGQFGLPGNGPAQFALPHDIVASSAGGGHLFVADRENGRVQELSITGDFIMQWAASLFTNIYSVDTYNDYVFMVPGRADREVGPARVFVGRAGTGLIEYGFGPTSHPFGQAHALRVSPSGDRIAVGDISKPTLFMFRMQREGSPTISSHSSYAFSSAFHAASKTAKGVSFILLAIAFAMLAAGFVVMRRRAASKRGVEKFDKKGFKPLSTDETVGLVSDSDIPFVELLVITKGHDPNLSSIRDCFLVYLKVLQNSFLFVSLEAEEEFMQIDFLNIAGTYWRKTESAVDGEYNEMYVMPTNKETEKLTCHDGSHNGDRNMVGMLHCELESGLIVFVFSRILAEACVEKRSSFARSERNDNKQT</sequence>
<dbReference type="Gene3D" id="2.60.120.230">
    <property type="match status" value="1"/>
</dbReference>
<dbReference type="GO" id="GO:0016020">
    <property type="term" value="C:membrane"/>
    <property type="evidence" value="ECO:0007669"/>
    <property type="project" value="InterPro"/>
</dbReference>
<keyword evidence="14 20" id="KW-1015">Disulfide bond</keyword>
<evidence type="ECO:0000256" key="19">
    <source>
        <dbReference type="PIRSR" id="PIRSR600720-2"/>
    </source>
</evidence>
<dbReference type="InterPro" id="IPR001258">
    <property type="entry name" value="NHL_repeat"/>
</dbReference>
<evidence type="ECO:0000256" key="14">
    <source>
        <dbReference type="ARBA" id="ARBA00023157"/>
    </source>
</evidence>
<evidence type="ECO:0000256" key="3">
    <source>
        <dbReference type="ARBA" id="ARBA00004613"/>
    </source>
</evidence>
<keyword evidence="15" id="KW-0325">Glycoprotein</keyword>
<evidence type="ECO:0000259" key="24">
    <source>
        <dbReference type="Pfam" id="PF03712"/>
    </source>
</evidence>
<dbReference type="GO" id="GO:0004598">
    <property type="term" value="F:peptidylamidoglycolate lyase activity"/>
    <property type="evidence" value="ECO:0007669"/>
    <property type="project" value="UniProtKB-EC"/>
</dbReference>
<dbReference type="FunFam" id="2.120.10.30:FF:000083">
    <property type="entry name" value="Peptidyl-glycine alpha-amidating monooxygenase B"/>
    <property type="match status" value="1"/>
</dbReference>
<evidence type="ECO:0000256" key="18">
    <source>
        <dbReference type="ARBA" id="ARBA00048431"/>
    </source>
</evidence>
<dbReference type="GO" id="GO:0004504">
    <property type="term" value="F:peptidylglycine monooxygenase activity"/>
    <property type="evidence" value="ECO:0007669"/>
    <property type="project" value="UniProtKB-EC"/>
</dbReference>
<feature type="binding site" evidence="19">
    <location>
        <position position="237"/>
    </location>
    <ligand>
        <name>Cu(2+)</name>
        <dbReference type="ChEBI" id="CHEBI:29036"/>
        <label>1</label>
        <note>catalytic</note>
    </ligand>
</feature>
<evidence type="ECO:0000259" key="23">
    <source>
        <dbReference type="Pfam" id="PF01082"/>
    </source>
</evidence>
<keyword evidence="10" id="KW-0862">Zinc</keyword>
<keyword evidence="16" id="KW-0456">Lyase</keyword>
<proteinExistence type="inferred from homology"/>
<evidence type="ECO:0000313" key="25">
    <source>
        <dbReference type="EMBL" id="CAJ0593263.1"/>
    </source>
</evidence>
<evidence type="ECO:0000256" key="1">
    <source>
        <dbReference type="ARBA" id="ARBA00000686"/>
    </source>
</evidence>
<gene>
    <name evidence="25" type="ORF">CYNAS_LOCUS5246</name>
</gene>
<evidence type="ECO:0000256" key="12">
    <source>
        <dbReference type="ARBA" id="ARBA00023008"/>
    </source>
</evidence>
<comment type="catalytic activity">
    <reaction evidence="18">
        <text>a [peptide]-C-terminal glycine + 2 L-ascorbate + O2 = a [peptide]-C-terminal (2S)-2-hydroxyglycine + 2 monodehydro-L-ascorbate radical + H2O</text>
        <dbReference type="Rhea" id="RHEA:21452"/>
        <dbReference type="Rhea" id="RHEA-COMP:13486"/>
        <dbReference type="Rhea" id="RHEA-COMP:15321"/>
        <dbReference type="ChEBI" id="CHEBI:15377"/>
        <dbReference type="ChEBI" id="CHEBI:15379"/>
        <dbReference type="ChEBI" id="CHEBI:38290"/>
        <dbReference type="ChEBI" id="CHEBI:59513"/>
        <dbReference type="ChEBI" id="CHEBI:137000"/>
        <dbReference type="ChEBI" id="CHEBI:142768"/>
        <dbReference type="EC" id="1.14.17.3"/>
    </reaction>
</comment>
<evidence type="ECO:0000256" key="5">
    <source>
        <dbReference type="ARBA" id="ARBA00010263"/>
    </source>
</evidence>
<feature type="transmembrane region" description="Helical" evidence="22">
    <location>
        <begin position="707"/>
        <end position="726"/>
    </location>
</feature>
<dbReference type="GO" id="GO:0005576">
    <property type="term" value="C:extracellular region"/>
    <property type="evidence" value="ECO:0007669"/>
    <property type="project" value="UniProtKB-SubCell"/>
</dbReference>
<keyword evidence="9" id="KW-0677">Repeat</keyword>
<keyword evidence="22" id="KW-0812">Transmembrane</keyword>
<keyword evidence="22" id="KW-0472">Membrane</keyword>
<dbReference type="Gene3D" id="2.120.10.30">
    <property type="entry name" value="TolB, C-terminal domain"/>
    <property type="match status" value="1"/>
</dbReference>
<dbReference type="PROSITE" id="PS00085">
    <property type="entry name" value="CU2_MONOOXYGENASE_2"/>
    <property type="match status" value="1"/>
</dbReference>
<dbReference type="SUPFAM" id="SSF101898">
    <property type="entry name" value="NHL repeat"/>
    <property type="match status" value="1"/>
</dbReference>
<evidence type="ECO:0000256" key="6">
    <source>
        <dbReference type="ARBA" id="ARBA00022525"/>
    </source>
</evidence>
<dbReference type="GO" id="GO:0005507">
    <property type="term" value="F:copper ion binding"/>
    <property type="evidence" value="ECO:0007669"/>
    <property type="project" value="InterPro"/>
</dbReference>
<evidence type="ECO:0000256" key="15">
    <source>
        <dbReference type="ARBA" id="ARBA00023180"/>
    </source>
</evidence>
<feature type="binding site" evidence="19">
    <location>
        <position position="307"/>
    </location>
    <ligand>
        <name>Cu(2+)</name>
        <dbReference type="ChEBI" id="CHEBI:29036"/>
        <label>1</label>
        <note>catalytic</note>
    </ligand>
</feature>
<dbReference type="Pfam" id="PF01082">
    <property type="entry name" value="Cu2_monooxygen"/>
    <property type="match status" value="1"/>
</dbReference>
<dbReference type="GO" id="GO:0006518">
    <property type="term" value="P:peptide metabolic process"/>
    <property type="evidence" value="ECO:0007669"/>
    <property type="project" value="InterPro"/>
</dbReference>
<keyword evidence="22" id="KW-1133">Transmembrane helix</keyword>
<evidence type="ECO:0000256" key="8">
    <source>
        <dbReference type="ARBA" id="ARBA00022729"/>
    </source>
</evidence>
<comment type="similarity">
    <text evidence="4">In the C-terminal section; belongs to the peptidyl-alpha-hydroxyglycine alpha-amidating lyase family.</text>
</comment>
<keyword evidence="11" id="KW-0560">Oxidoreductase</keyword>
<name>A0AA36DSZ9_CYLNA</name>
<feature type="repeat" description="NHL" evidence="21">
    <location>
        <begin position="541"/>
        <end position="586"/>
    </location>
</feature>
<comment type="cofactor">
    <cofactor evidence="19">
        <name>Cu(2+)</name>
        <dbReference type="ChEBI" id="CHEBI:29036"/>
    </cofactor>
    <text evidence="19">Binds 2 Cu(2+) ions per subunit.</text>
</comment>
<dbReference type="InterPro" id="IPR011042">
    <property type="entry name" value="6-blade_b-propeller_TolB-like"/>
</dbReference>